<evidence type="ECO:0000256" key="1">
    <source>
        <dbReference type="SAM" id="Coils"/>
    </source>
</evidence>
<sequence>MPSKQKQTTTLELTQARFVVNLAVIFETVSYFGEFFGHGTAFWKRLMTYLEYHGPGRDRQRLQNLTEAYSDARLTYLKQQQGQAGPAPPTRLTELADIINDLRERGQKRDLRDWPLLMDGWRDRLEVVLRELQPISAPADHDPKIKQSSSDDGEGLDDDYSSKGDPLFYFDVSGSKGKKRGPSDDTTFGNSPKRPALEVDDGSHQHSNPGDKVKKTGKARRINAMEVQQKEMREEMNQKFDLQARESAASLEALQSQLKAMQDQLQVQQVAPHVPTPVPTTPIPPVPSLDSKGHDLSEMLDYQPRDFIKAMCEELGKLRAVTKSKIHQMDQQGLPDDEKKLAVSDLSWQIGKCIKVAEKGVEELM</sequence>
<organism evidence="3 4">
    <name type="scientific">Apiospora marii</name>
    <dbReference type="NCBI Taxonomy" id="335849"/>
    <lineage>
        <taxon>Eukaryota</taxon>
        <taxon>Fungi</taxon>
        <taxon>Dikarya</taxon>
        <taxon>Ascomycota</taxon>
        <taxon>Pezizomycotina</taxon>
        <taxon>Sordariomycetes</taxon>
        <taxon>Xylariomycetidae</taxon>
        <taxon>Amphisphaeriales</taxon>
        <taxon>Apiosporaceae</taxon>
        <taxon>Apiospora</taxon>
    </lineage>
</organism>
<dbReference type="Proteomes" id="UP001396898">
    <property type="component" value="Unassembled WGS sequence"/>
</dbReference>
<comment type="caution">
    <text evidence="3">The sequence shown here is derived from an EMBL/GenBank/DDBJ whole genome shotgun (WGS) entry which is preliminary data.</text>
</comment>
<proteinExistence type="predicted"/>
<dbReference type="EMBL" id="JAQQWI010000022">
    <property type="protein sequence ID" value="KAK7995911.1"/>
    <property type="molecule type" value="Genomic_DNA"/>
</dbReference>
<feature type="compositionally biased region" description="Basic and acidic residues" evidence="2">
    <location>
        <begin position="195"/>
        <end position="214"/>
    </location>
</feature>
<keyword evidence="1" id="KW-0175">Coiled coil</keyword>
<protein>
    <submittedName>
        <fullName evidence="3">Uncharacterized protein</fullName>
    </submittedName>
</protein>
<name>A0ABR1R1L9_9PEZI</name>
<evidence type="ECO:0000313" key="4">
    <source>
        <dbReference type="Proteomes" id="UP001396898"/>
    </source>
</evidence>
<accession>A0ABR1R1L9</accession>
<keyword evidence="4" id="KW-1185">Reference proteome</keyword>
<feature type="region of interest" description="Disordered" evidence="2">
    <location>
        <begin position="138"/>
        <end position="220"/>
    </location>
</feature>
<feature type="coiled-coil region" evidence="1">
    <location>
        <begin position="225"/>
        <end position="271"/>
    </location>
</feature>
<gene>
    <name evidence="3" type="ORF">PG991_015378</name>
</gene>
<evidence type="ECO:0000313" key="3">
    <source>
        <dbReference type="EMBL" id="KAK7995911.1"/>
    </source>
</evidence>
<evidence type="ECO:0000256" key="2">
    <source>
        <dbReference type="SAM" id="MobiDB-lite"/>
    </source>
</evidence>
<reference evidence="3 4" key="1">
    <citation type="submission" date="2023-01" db="EMBL/GenBank/DDBJ databases">
        <title>Analysis of 21 Apiospora genomes using comparative genomics revels a genus with tremendous synthesis potential of carbohydrate active enzymes and secondary metabolites.</title>
        <authorList>
            <person name="Sorensen T."/>
        </authorList>
    </citation>
    <scope>NUCLEOTIDE SEQUENCE [LARGE SCALE GENOMIC DNA]</scope>
    <source>
        <strain evidence="3 4">CBS 20057</strain>
    </source>
</reference>